<accession>A0ABP8LUF6</accession>
<protein>
    <submittedName>
        <fullName evidence="1">Uncharacterized protein</fullName>
    </submittedName>
</protein>
<evidence type="ECO:0000313" key="2">
    <source>
        <dbReference type="Proteomes" id="UP001500552"/>
    </source>
</evidence>
<proteinExistence type="predicted"/>
<dbReference type="SUPFAM" id="SSF52540">
    <property type="entry name" value="P-loop containing nucleoside triphosphate hydrolases"/>
    <property type="match status" value="1"/>
</dbReference>
<dbReference type="Gene3D" id="3.40.50.300">
    <property type="entry name" value="P-loop containing nucleotide triphosphate hydrolases"/>
    <property type="match status" value="1"/>
</dbReference>
<comment type="caution">
    <text evidence="1">The sequence shown here is derived from an EMBL/GenBank/DDBJ whole genome shotgun (WGS) entry which is preliminary data.</text>
</comment>
<name>A0ABP8LUF6_9BACT</name>
<keyword evidence="2" id="KW-1185">Reference proteome</keyword>
<reference evidence="2" key="1">
    <citation type="journal article" date="2019" name="Int. J. Syst. Evol. Microbiol.">
        <title>The Global Catalogue of Microorganisms (GCM) 10K type strain sequencing project: providing services to taxonomists for standard genome sequencing and annotation.</title>
        <authorList>
            <consortium name="The Broad Institute Genomics Platform"/>
            <consortium name="The Broad Institute Genome Sequencing Center for Infectious Disease"/>
            <person name="Wu L."/>
            <person name="Ma J."/>
        </authorList>
    </citation>
    <scope>NUCLEOTIDE SEQUENCE [LARGE SCALE GENOMIC DNA]</scope>
    <source>
        <strain evidence="2">JCM 17926</strain>
    </source>
</reference>
<dbReference type="Proteomes" id="UP001500552">
    <property type="component" value="Unassembled WGS sequence"/>
</dbReference>
<dbReference type="EMBL" id="BAABHC010000014">
    <property type="protein sequence ID" value="GAA4434715.1"/>
    <property type="molecule type" value="Genomic_DNA"/>
</dbReference>
<gene>
    <name evidence="1" type="ORF">GCM10023188_26000</name>
</gene>
<evidence type="ECO:0000313" key="1">
    <source>
        <dbReference type="EMBL" id="GAA4434715.1"/>
    </source>
</evidence>
<organism evidence="1 2">
    <name type="scientific">Pontibacter saemangeumensis</name>
    <dbReference type="NCBI Taxonomy" id="1084525"/>
    <lineage>
        <taxon>Bacteria</taxon>
        <taxon>Pseudomonadati</taxon>
        <taxon>Bacteroidota</taxon>
        <taxon>Cytophagia</taxon>
        <taxon>Cytophagales</taxon>
        <taxon>Hymenobacteraceae</taxon>
        <taxon>Pontibacter</taxon>
    </lineage>
</organism>
<dbReference type="InterPro" id="IPR027417">
    <property type="entry name" value="P-loop_NTPase"/>
</dbReference>
<sequence length="323" mass="37108">MVNLVVPGFVADRHNTPTLRLLYLYATRSEELEQEGLSLDKGLLLYGNVGSGKTDLLRSLQKVLWLTRSPLAFAYVNMKQVGEEFGIGGYEALQRYTKRHWLFDELGQWEKETVGNYSNKINVAESIILTRYEQFRHGHLTHFTTNLSREEMESHYDGRVWSRMQEMCNMVRVVGPDRRPVAQPKVKHRPADSIALMPELSEEDKAALVLQVVEQLKAGEQYRFLDTGGICLSFLKSKGLIPQAVPPEMEAEEMHLLITAARYNDLDSASRKELRRFTEAEELPQDNKYTRELSYRCEKRLLRECLQKLASGEIESNLLSAKP</sequence>